<dbReference type="EMBL" id="KV454290">
    <property type="protein sequence ID" value="ODQ75748.1"/>
    <property type="molecule type" value="Genomic_DNA"/>
</dbReference>
<keyword evidence="5 8" id="KW-0010">Activator</keyword>
<organism evidence="11 12">
    <name type="scientific">Lipomyces starkeyi NRRL Y-11557</name>
    <dbReference type="NCBI Taxonomy" id="675824"/>
    <lineage>
        <taxon>Eukaryota</taxon>
        <taxon>Fungi</taxon>
        <taxon>Dikarya</taxon>
        <taxon>Ascomycota</taxon>
        <taxon>Saccharomycotina</taxon>
        <taxon>Lipomycetes</taxon>
        <taxon>Lipomycetales</taxon>
        <taxon>Lipomycetaceae</taxon>
        <taxon>Lipomyces</taxon>
    </lineage>
</organism>
<dbReference type="AlphaFoldDB" id="A0A1E3QDS9"/>
<evidence type="ECO:0000256" key="6">
    <source>
        <dbReference type="ARBA" id="ARBA00023163"/>
    </source>
</evidence>
<evidence type="ECO:0000313" key="11">
    <source>
        <dbReference type="EMBL" id="ODQ75748.1"/>
    </source>
</evidence>
<sequence length="263" mass="29083">MDDQSAALSSAFPPPPAFYKAYTTETTTALANAVSSGEPLPQDLAYLSPPPPPDAGAGPDDPPAPYRSLGHRWSTKDILPTLKALGIPELFSNASSDETGADPSYRVSELKQLTKSLLIKYLELIGVMGISPEQFPDRVEDIRIILINMHHLLNEYRPHQARESLIIMMEEQLERKNAQIEKTKRACEHMESVLSSLDTMMSARAAKHGLEVKEPQSVEGNGMRNIDSLRSICQDSSGTESKLLKQSKKERDLLIWSALAQKM</sequence>
<dbReference type="PANTHER" id="PTHR21428">
    <property type="entry name" value="MEDIATOR OF RNA POLYMERASE II TRANSCRIPTION SUBUNIT 7"/>
    <property type="match status" value="1"/>
</dbReference>
<keyword evidence="7 8" id="KW-0539">Nucleus</keyword>
<evidence type="ECO:0000256" key="1">
    <source>
        <dbReference type="ARBA" id="ARBA00004123"/>
    </source>
</evidence>
<protein>
    <recommendedName>
        <fullName evidence="3 8">Mediator of RNA polymerase II transcription subunit 7</fullName>
    </recommendedName>
</protein>
<dbReference type="Proteomes" id="UP000094385">
    <property type="component" value="Unassembled WGS sequence"/>
</dbReference>
<keyword evidence="4 8" id="KW-0805">Transcription regulation</keyword>
<reference evidence="11 12" key="1">
    <citation type="journal article" date="2016" name="Proc. Natl. Acad. Sci. U.S.A.">
        <title>Comparative genomics of biotechnologically important yeasts.</title>
        <authorList>
            <person name="Riley R."/>
            <person name="Haridas S."/>
            <person name="Wolfe K.H."/>
            <person name="Lopes M.R."/>
            <person name="Hittinger C.T."/>
            <person name="Goeker M."/>
            <person name="Salamov A.A."/>
            <person name="Wisecaver J.H."/>
            <person name="Long T.M."/>
            <person name="Calvey C.H."/>
            <person name="Aerts A.L."/>
            <person name="Barry K.W."/>
            <person name="Choi C."/>
            <person name="Clum A."/>
            <person name="Coughlan A.Y."/>
            <person name="Deshpande S."/>
            <person name="Douglass A.P."/>
            <person name="Hanson S.J."/>
            <person name="Klenk H.-P."/>
            <person name="LaButti K.M."/>
            <person name="Lapidus A."/>
            <person name="Lindquist E.A."/>
            <person name="Lipzen A.M."/>
            <person name="Meier-Kolthoff J.P."/>
            <person name="Ohm R.A."/>
            <person name="Otillar R.P."/>
            <person name="Pangilinan J.L."/>
            <person name="Peng Y."/>
            <person name="Rokas A."/>
            <person name="Rosa C.A."/>
            <person name="Scheuner C."/>
            <person name="Sibirny A.A."/>
            <person name="Slot J.C."/>
            <person name="Stielow J.B."/>
            <person name="Sun H."/>
            <person name="Kurtzman C.P."/>
            <person name="Blackwell M."/>
            <person name="Grigoriev I.V."/>
            <person name="Jeffries T.W."/>
        </authorList>
    </citation>
    <scope>NUCLEOTIDE SEQUENCE [LARGE SCALE GENOMIC DNA]</scope>
    <source>
        <strain evidence="11 12">NRRL Y-11557</strain>
    </source>
</reference>
<dbReference type="SUPFAM" id="SSF140718">
    <property type="entry name" value="Mediator hinge subcomplex-like"/>
    <property type="match status" value="1"/>
</dbReference>
<dbReference type="PANTHER" id="PTHR21428:SF11">
    <property type="entry name" value="MEDIATOR OF RNA POLYMERASE II TRANSCRIPTION SUBUNIT 7"/>
    <property type="match status" value="1"/>
</dbReference>
<feature type="region of interest" description="Disordered" evidence="10">
    <location>
        <begin position="32"/>
        <end position="68"/>
    </location>
</feature>
<dbReference type="InterPro" id="IPR037212">
    <property type="entry name" value="Med7/Med21-like"/>
</dbReference>
<dbReference type="InterPro" id="IPR044888">
    <property type="entry name" value="Mediatior_Med7_sf"/>
</dbReference>
<evidence type="ECO:0000256" key="4">
    <source>
        <dbReference type="ARBA" id="ARBA00023015"/>
    </source>
</evidence>
<dbReference type="GO" id="GO:0006357">
    <property type="term" value="P:regulation of transcription by RNA polymerase II"/>
    <property type="evidence" value="ECO:0007669"/>
    <property type="project" value="InterPro"/>
</dbReference>
<evidence type="ECO:0000256" key="2">
    <source>
        <dbReference type="ARBA" id="ARBA00009994"/>
    </source>
</evidence>
<dbReference type="Gene3D" id="6.10.140.200">
    <property type="match status" value="1"/>
</dbReference>
<dbReference type="GO" id="GO:0003712">
    <property type="term" value="F:transcription coregulator activity"/>
    <property type="evidence" value="ECO:0007669"/>
    <property type="project" value="InterPro"/>
</dbReference>
<keyword evidence="6 8" id="KW-0804">Transcription</keyword>
<comment type="subcellular location">
    <subcellularLocation>
        <location evidence="1 8">Nucleus</location>
    </subcellularLocation>
</comment>
<evidence type="ECO:0000256" key="3">
    <source>
        <dbReference type="ARBA" id="ARBA00020631"/>
    </source>
</evidence>
<evidence type="ECO:0000256" key="8">
    <source>
        <dbReference type="RuleBase" id="RU364060"/>
    </source>
</evidence>
<name>A0A1E3QDS9_LIPST</name>
<proteinExistence type="inferred from homology"/>
<dbReference type="STRING" id="675824.A0A1E3QDS9"/>
<comment type="function">
    <text evidence="8">Component of the Mediator complex, a coactivator involved in the regulated transcription of nearly all RNA polymerase II-dependent genes. Mediator functions as a bridge to convey information from gene-specific regulatory proteins to the basal RNA polymerase II transcription machinery.</text>
</comment>
<dbReference type="GO" id="GO:0070847">
    <property type="term" value="C:core mediator complex"/>
    <property type="evidence" value="ECO:0007669"/>
    <property type="project" value="TreeGrafter"/>
</dbReference>
<feature type="compositionally biased region" description="Pro residues" evidence="10">
    <location>
        <begin position="48"/>
        <end position="65"/>
    </location>
</feature>
<dbReference type="OrthoDB" id="10253553at2759"/>
<accession>A0A1E3QDS9</accession>
<dbReference type="InterPro" id="IPR009244">
    <property type="entry name" value="Mediatior_Med7"/>
</dbReference>
<feature type="coiled-coil region" evidence="9">
    <location>
        <begin position="166"/>
        <end position="193"/>
    </location>
</feature>
<keyword evidence="9" id="KW-0175">Coiled coil</keyword>
<evidence type="ECO:0000313" key="12">
    <source>
        <dbReference type="Proteomes" id="UP000094385"/>
    </source>
</evidence>
<evidence type="ECO:0000256" key="9">
    <source>
        <dbReference type="SAM" id="Coils"/>
    </source>
</evidence>
<evidence type="ECO:0000256" key="7">
    <source>
        <dbReference type="ARBA" id="ARBA00023242"/>
    </source>
</evidence>
<dbReference type="GO" id="GO:0016592">
    <property type="term" value="C:mediator complex"/>
    <property type="evidence" value="ECO:0007669"/>
    <property type="project" value="InterPro"/>
</dbReference>
<dbReference type="Pfam" id="PF05983">
    <property type="entry name" value="Med7"/>
    <property type="match status" value="1"/>
</dbReference>
<gene>
    <name evidence="11" type="ORF">LIPSTDRAFT_68388</name>
</gene>
<evidence type="ECO:0000256" key="5">
    <source>
        <dbReference type="ARBA" id="ARBA00023159"/>
    </source>
</evidence>
<keyword evidence="12" id="KW-1185">Reference proteome</keyword>
<comment type="subunit">
    <text evidence="8">Component of the Mediator complex.</text>
</comment>
<comment type="similarity">
    <text evidence="2 8">Belongs to the Mediator complex subunit 7 family.</text>
</comment>
<evidence type="ECO:0000256" key="10">
    <source>
        <dbReference type="SAM" id="MobiDB-lite"/>
    </source>
</evidence>